<evidence type="ECO:0000313" key="5">
    <source>
        <dbReference type="EMBL" id="GAA2101758.1"/>
    </source>
</evidence>
<dbReference type="Gene3D" id="3.40.250.10">
    <property type="entry name" value="Rhodanese-like domain"/>
    <property type="match status" value="2"/>
</dbReference>
<dbReference type="RefSeq" id="WP_291794411.1">
    <property type="nucleotide sequence ID" value="NZ_BAAAPZ010000011.1"/>
</dbReference>
<name>A0ABP5IJN8_9MICO</name>
<dbReference type="InterPro" id="IPR045078">
    <property type="entry name" value="TST/MPST-like"/>
</dbReference>
<evidence type="ECO:0000256" key="2">
    <source>
        <dbReference type="ARBA" id="ARBA00022737"/>
    </source>
</evidence>
<feature type="compositionally biased region" description="Gly residues" evidence="3">
    <location>
        <begin position="200"/>
        <end position="219"/>
    </location>
</feature>
<evidence type="ECO:0000256" key="3">
    <source>
        <dbReference type="SAM" id="MobiDB-lite"/>
    </source>
</evidence>
<sequence length="380" mass="38500">MSADSSSTEGRSLTDARSRAETRETVLVTVDELARLLGIKASSGGTGTEAANDAPVILDVRWNLMRPDGREEFEAGHIPGARYVSLDEELADHSSQDPTRGRHPLPSAEAFEATANAWGVRSARPAVPGAAGDAGEPASAGTPVVVYDDAGGQAAARAWWLLRWAGHTNVRVFDGGWPAWRDAGFPVETGPGAGPAEDGTGMGAGGQASAGGQVTGGADGESSATGTTGANPAGRTRTFTVHPGSMPVLTADEAAALAHDPSGVLLDARAPERYEGLAEPMDPVAGHIPGARNAPAGRNSENGHLRSAADLRAHYRALGVPVDAEADGTSAVGAYCGSGVSASHTVLALASLGVEAALFPGSWSAWSNDPARPVATGPEA</sequence>
<dbReference type="Pfam" id="PF00581">
    <property type="entry name" value="Rhodanese"/>
    <property type="match status" value="2"/>
</dbReference>
<evidence type="ECO:0000256" key="1">
    <source>
        <dbReference type="ARBA" id="ARBA00022679"/>
    </source>
</evidence>
<dbReference type="InterPro" id="IPR001307">
    <property type="entry name" value="Thiosulphate_STrfase_CS"/>
</dbReference>
<dbReference type="PROSITE" id="PS00380">
    <property type="entry name" value="RHODANESE_1"/>
    <property type="match status" value="1"/>
</dbReference>
<gene>
    <name evidence="5" type="ORF">GCM10009823_24710</name>
</gene>
<evidence type="ECO:0000259" key="4">
    <source>
        <dbReference type="PROSITE" id="PS50206"/>
    </source>
</evidence>
<accession>A0ABP5IJN8</accession>
<reference evidence="6" key="1">
    <citation type="journal article" date="2019" name="Int. J. Syst. Evol. Microbiol.">
        <title>The Global Catalogue of Microorganisms (GCM) 10K type strain sequencing project: providing services to taxonomists for standard genome sequencing and annotation.</title>
        <authorList>
            <consortium name="The Broad Institute Genomics Platform"/>
            <consortium name="The Broad Institute Genome Sequencing Center for Infectious Disease"/>
            <person name="Wu L."/>
            <person name="Ma J."/>
        </authorList>
    </citation>
    <scope>NUCLEOTIDE SEQUENCE [LARGE SCALE GENOMIC DNA]</scope>
    <source>
        <strain evidence="6">JCM 15900</strain>
    </source>
</reference>
<protein>
    <submittedName>
        <fullName evidence="5">Sulfurtransferase</fullName>
    </submittedName>
</protein>
<feature type="region of interest" description="Disordered" evidence="3">
    <location>
        <begin position="1"/>
        <end position="21"/>
    </location>
</feature>
<feature type="compositionally biased region" description="Basic and acidic residues" evidence="3">
    <location>
        <begin position="12"/>
        <end position="21"/>
    </location>
</feature>
<dbReference type="EMBL" id="BAAAPZ010000011">
    <property type="protein sequence ID" value="GAA2101758.1"/>
    <property type="molecule type" value="Genomic_DNA"/>
</dbReference>
<dbReference type="CDD" id="cd01448">
    <property type="entry name" value="TST_Repeat_1"/>
    <property type="match status" value="1"/>
</dbReference>
<organism evidence="5 6">
    <name type="scientific">Brevibacterium salitolerans</name>
    <dbReference type="NCBI Taxonomy" id="1403566"/>
    <lineage>
        <taxon>Bacteria</taxon>
        <taxon>Bacillati</taxon>
        <taxon>Actinomycetota</taxon>
        <taxon>Actinomycetes</taxon>
        <taxon>Micrococcales</taxon>
        <taxon>Brevibacteriaceae</taxon>
        <taxon>Brevibacterium</taxon>
    </lineage>
</organism>
<feature type="region of interest" description="Disordered" evidence="3">
    <location>
        <begin position="185"/>
        <end position="236"/>
    </location>
</feature>
<feature type="domain" description="Rhodanese" evidence="4">
    <location>
        <begin position="259"/>
        <end position="375"/>
    </location>
</feature>
<dbReference type="PANTHER" id="PTHR11364">
    <property type="entry name" value="THIOSULFATE SULFERTANSFERASE"/>
    <property type="match status" value="1"/>
</dbReference>
<evidence type="ECO:0000313" key="6">
    <source>
        <dbReference type="Proteomes" id="UP001500984"/>
    </source>
</evidence>
<comment type="caution">
    <text evidence="5">The sequence shown here is derived from an EMBL/GenBank/DDBJ whole genome shotgun (WGS) entry which is preliminary data.</text>
</comment>
<dbReference type="Proteomes" id="UP001500984">
    <property type="component" value="Unassembled WGS sequence"/>
</dbReference>
<dbReference type="InterPro" id="IPR036873">
    <property type="entry name" value="Rhodanese-like_dom_sf"/>
</dbReference>
<keyword evidence="6" id="KW-1185">Reference proteome</keyword>
<dbReference type="SUPFAM" id="SSF52821">
    <property type="entry name" value="Rhodanese/Cell cycle control phosphatase"/>
    <property type="match status" value="2"/>
</dbReference>
<dbReference type="PANTHER" id="PTHR11364:SF27">
    <property type="entry name" value="SULFURTRANSFERASE"/>
    <property type="match status" value="1"/>
</dbReference>
<dbReference type="PROSITE" id="PS50206">
    <property type="entry name" value="RHODANESE_3"/>
    <property type="match status" value="2"/>
</dbReference>
<feature type="domain" description="Rhodanese" evidence="4">
    <location>
        <begin position="51"/>
        <end position="189"/>
    </location>
</feature>
<keyword evidence="1" id="KW-0808">Transferase</keyword>
<feature type="compositionally biased region" description="Polar residues" evidence="3">
    <location>
        <begin position="1"/>
        <end position="11"/>
    </location>
</feature>
<keyword evidence="2" id="KW-0677">Repeat</keyword>
<proteinExistence type="predicted"/>
<dbReference type="CDD" id="cd01449">
    <property type="entry name" value="TST_Repeat_2"/>
    <property type="match status" value="1"/>
</dbReference>
<dbReference type="InterPro" id="IPR001763">
    <property type="entry name" value="Rhodanese-like_dom"/>
</dbReference>
<dbReference type="SMART" id="SM00450">
    <property type="entry name" value="RHOD"/>
    <property type="match status" value="2"/>
</dbReference>